<sequence length="42" mass="4758">MNIESQPQTQNKGLFSVKVMVRTKPQAQTDWEWGKSNAISHG</sequence>
<evidence type="ECO:0000313" key="2">
    <source>
        <dbReference type="Proteomes" id="UP000789572"/>
    </source>
</evidence>
<comment type="caution">
    <text evidence="1">The sequence shown here is derived from an EMBL/GenBank/DDBJ whole genome shotgun (WGS) entry which is preliminary data.</text>
</comment>
<accession>A0A9N9F4I8</accession>
<organism evidence="1 2">
    <name type="scientific">Paraglomus occultum</name>
    <dbReference type="NCBI Taxonomy" id="144539"/>
    <lineage>
        <taxon>Eukaryota</taxon>
        <taxon>Fungi</taxon>
        <taxon>Fungi incertae sedis</taxon>
        <taxon>Mucoromycota</taxon>
        <taxon>Glomeromycotina</taxon>
        <taxon>Glomeromycetes</taxon>
        <taxon>Paraglomerales</taxon>
        <taxon>Paraglomeraceae</taxon>
        <taxon>Paraglomus</taxon>
    </lineage>
</organism>
<dbReference type="AlphaFoldDB" id="A0A9N9F4I8"/>
<gene>
    <name evidence="1" type="ORF">POCULU_LOCUS2981</name>
</gene>
<name>A0A9N9F4I8_9GLOM</name>
<keyword evidence="2" id="KW-1185">Reference proteome</keyword>
<dbReference type="EMBL" id="CAJVPJ010000306">
    <property type="protein sequence ID" value="CAG8509228.1"/>
    <property type="molecule type" value="Genomic_DNA"/>
</dbReference>
<reference evidence="1" key="1">
    <citation type="submission" date="2021-06" db="EMBL/GenBank/DDBJ databases">
        <authorList>
            <person name="Kallberg Y."/>
            <person name="Tangrot J."/>
            <person name="Rosling A."/>
        </authorList>
    </citation>
    <scope>NUCLEOTIDE SEQUENCE</scope>
    <source>
        <strain evidence="1">IA702</strain>
    </source>
</reference>
<proteinExistence type="predicted"/>
<evidence type="ECO:0000313" key="1">
    <source>
        <dbReference type="EMBL" id="CAG8509228.1"/>
    </source>
</evidence>
<protein>
    <submittedName>
        <fullName evidence="1">3511_t:CDS:1</fullName>
    </submittedName>
</protein>
<dbReference type="Proteomes" id="UP000789572">
    <property type="component" value="Unassembled WGS sequence"/>
</dbReference>